<evidence type="ECO:0000256" key="3">
    <source>
        <dbReference type="ARBA" id="ARBA00022692"/>
    </source>
</evidence>
<dbReference type="InterPro" id="IPR000301">
    <property type="entry name" value="Tetraspanin_animals"/>
</dbReference>
<dbReference type="InterPro" id="IPR018499">
    <property type="entry name" value="Tetraspanin/Peripherin"/>
</dbReference>
<dbReference type="PRINTS" id="PR00259">
    <property type="entry name" value="TMFOUR"/>
</dbReference>
<feature type="transmembrane region" description="Helical" evidence="6">
    <location>
        <begin position="21"/>
        <end position="45"/>
    </location>
</feature>
<feature type="transmembrane region" description="Helical" evidence="6">
    <location>
        <begin position="235"/>
        <end position="256"/>
    </location>
</feature>
<dbReference type="GO" id="GO:0005886">
    <property type="term" value="C:plasma membrane"/>
    <property type="evidence" value="ECO:0007669"/>
    <property type="project" value="TreeGrafter"/>
</dbReference>
<keyword evidence="7" id="KW-1185">Reference proteome</keyword>
<evidence type="ECO:0000313" key="8">
    <source>
        <dbReference type="RefSeq" id="XP_029636644.1"/>
    </source>
</evidence>
<evidence type="ECO:0000256" key="2">
    <source>
        <dbReference type="ARBA" id="ARBA00006840"/>
    </source>
</evidence>
<dbReference type="KEGG" id="osn:115212001"/>
<dbReference type="PANTHER" id="PTHR19282:SF431">
    <property type="entry name" value="TETRASPANIN 26A, ISOFORM B-RELATED"/>
    <property type="match status" value="1"/>
</dbReference>
<name>A0A6P7SE10_9MOLL</name>
<keyword evidence="3 6" id="KW-0812">Transmembrane</keyword>
<organism evidence="7 8">
    <name type="scientific">Octopus sinensis</name>
    <name type="common">East Asian common octopus</name>
    <dbReference type="NCBI Taxonomy" id="2607531"/>
    <lineage>
        <taxon>Eukaryota</taxon>
        <taxon>Metazoa</taxon>
        <taxon>Spiralia</taxon>
        <taxon>Lophotrochozoa</taxon>
        <taxon>Mollusca</taxon>
        <taxon>Cephalopoda</taxon>
        <taxon>Coleoidea</taxon>
        <taxon>Octopodiformes</taxon>
        <taxon>Octopoda</taxon>
        <taxon>Incirrata</taxon>
        <taxon>Octopodidae</taxon>
        <taxon>Octopus</taxon>
    </lineage>
</organism>
<feature type="transmembrane region" description="Helical" evidence="6">
    <location>
        <begin position="65"/>
        <end position="87"/>
    </location>
</feature>
<evidence type="ECO:0000256" key="1">
    <source>
        <dbReference type="ARBA" id="ARBA00004141"/>
    </source>
</evidence>
<feature type="transmembrane region" description="Helical" evidence="6">
    <location>
        <begin position="94"/>
        <end position="118"/>
    </location>
</feature>
<gene>
    <name evidence="8" type="primary">LOC115212001</name>
</gene>
<comment type="similarity">
    <text evidence="2 6">Belongs to the tetraspanin (TM4SF) family.</text>
</comment>
<dbReference type="PANTHER" id="PTHR19282">
    <property type="entry name" value="TETRASPANIN"/>
    <property type="match status" value="1"/>
</dbReference>
<dbReference type="FunFam" id="1.10.1450.10:FF:000023">
    <property type="entry name" value="Tetraspanin"/>
    <property type="match status" value="1"/>
</dbReference>
<dbReference type="InterPro" id="IPR008952">
    <property type="entry name" value="Tetraspanin_EC2_sf"/>
</dbReference>
<keyword evidence="4 6" id="KW-1133">Transmembrane helix</keyword>
<accession>A0A6P7SE10</accession>
<dbReference type="Proteomes" id="UP000515154">
    <property type="component" value="Linkage group LG5"/>
</dbReference>
<dbReference type="RefSeq" id="XP_029636644.1">
    <property type="nucleotide sequence ID" value="XM_029780784.2"/>
</dbReference>
<protein>
    <recommendedName>
        <fullName evidence="6">Tetraspanin</fullName>
    </recommendedName>
</protein>
<evidence type="ECO:0000313" key="7">
    <source>
        <dbReference type="Proteomes" id="UP000515154"/>
    </source>
</evidence>
<evidence type="ECO:0000256" key="5">
    <source>
        <dbReference type="ARBA" id="ARBA00023136"/>
    </source>
</evidence>
<proteinExistence type="inferred from homology"/>
<sequence length="274" mass="31294">MMPRKPRPRRDRSEVSCCIKYLVFGFNVIFWLIGGALCAIGLWAWTEKDMFHNIGKLTNVALDPALLFIIVGGVMFIIGFTVCIGALRENTVLLLIFSIFVGVIFFLELIGGILGFVYKDWVKSQIEDQVRKMIISYRKDEDLQNLIDWVQRGWLQCCGVETYKDWELNMYFNCSSPGREACGVPFSCCKPTESVIINKQCGYDMMKTEHEIDKDRIIWTLGCIPAGEQWLEANLIPVAGVLVGIALLQILGICFAQNLRSDIQAQRTLWYYTF</sequence>
<dbReference type="SUPFAM" id="SSF48652">
    <property type="entry name" value="Tetraspanin"/>
    <property type="match status" value="1"/>
</dbReference>
<reference evidence="8" key="1">
    <citation type="submission" date="2025-08" db="UniProtKB">
        <authorList>
            <consortium name="RefSeq"/>
        </authorList>
    </citation>
    <scope>IDENTIFICATION</scope>
</reference>
<dbReference type="AlphaFoldDB" id="A0A6P7SE10"/>
<comment type="subcellular location">
    <subcellularLocation>
        <location evidence="1 6">Membrane</location>
        <topology evidence="1 6">Multi-pass membrane protein</topology>
    </subcellularLocation>
</comment>
<dbReference type="Gene3D" id="1.10.1450.10">
    <property type="entry name" value="Tetraspanin"/>
    <property type="match status" value="1"/>
</dbReference>
<evidence type="ECO:0000256" key="6">
    <source>
        <dbReference type="RuleBase" id="RU361218"/>
    </source>
</evidence>
<keyword evidence="5 6" id="KW-0472">Membrane</keyword>
<dbReference type="Pfam" id="PF00335">
    <property type="entry name" value="Tetraspanin"/>
    <property type="match status" value="1"/>
</dbReference>
<dbReference type="PIRSF" id="PIRSF002419">
    <property type="entry name" value="Tetraspanin"/>
    <property type="match status" value="1"/>
</dbReference>
<evidence type="ECO:0000256" key="4">
    <source>
        <dbReference type="ARBA" id="ARBA00022989"/>
    </source>
</evidence>